<feature type="transmembrane region" description="Helical" evidence="1">
    <location>
        <begin position="335"/>
        <end position="357"/>
    </location>
</feature>
<dbReference type="Proteomes" id="UP000326331">
    <property type="component" value="Chromosome"/>
</dbReference>
<dbReference type="InterPro" id="IPR049177">
    <property type="entry name" value="MgtC_SapB_SrpB_YhiD_N"/>
</dbReference>
<dbReference type="EMBL" id="CP042829">
    <property type="protein sequence ID" value="QFG02840.1"/>
    <property type="molecule type" value="Genomic_DNA"/>
</dbReference>
<accession>A0ABX6C0N0</accession>
<feature type="transmembrane region" description="Helical" evidence="1">
    <location>
        <begin position="237"/>
        <end position="258"/>
    </location>
</feature>
<reference evidence="4 5" key="1">
    <citation type="submission" date="2019-10" db="EMBL/GenBank/DDBJ databases">
        <title>Thermopilla bonchosmolovskayae gen. nov., sp. nov., a moderately thermophilic Chloroflexi bacterium from a Chukotka hot spring (Arctic, Russia), representing a novel classis Thermopillaia, which include previously uncultivated lineage OLB14.</title>
        <authorList>
            <person name="Kochetkova T.V."/>
            <person name="Zayulina K.S."/>
            <person name="Zhigarkov V.S."/>
            <person name="Minaev N.V."/>
            <person name="Novikov A."/>
            <person name="Toshchakov S.V."/>
            <person name="Elcheninov A.G."/>
            <person name="Kublanov I.V."/>
        </authorList>
    </citation>
    <scope>NUCLEOTIDE SEQUENCE [LARGE SCALE GENOMIC DNA]</scope>
    <source>
        <strain evidence="4 5">3753O</strain>
    </source>
</reference>
<feature type="domain" description="DUF4010" evidence="3">
    <location>
        <begin position="182"/>
        <end position="392"/>
    </location>
</feature>
<dbReference type="RefSeq" id="WP_158066763.1">
    <property type="nucleotide sequence ID" value="NZ_CP042829.1"/>
</dbReference>
<sequence length="418" mass="41998">MDVAGIRLDEQGVRLAVALGIGLLLGAERERRKGEGPARGAAGIRTFALVALAGGIAMAVGGGLVLAVALGFVALAVLAAYVLGDRTDPGLTTEVAVVVAFLLGALAQQEPQLAAGIAVVVTILLAAREQLHRLVSRALTEQEVHDALLFAGAALVILPLAPNERIGPYGVFNPFAIWRLVVIVMAIGGAGYAAVRLLGARVGLPLSGLAAGFVSSSATIAAMGARARETPALRTPAVAAAVLSTVATVVQMVIIVGATDSRTLARLWPAMAFAGVAAVGYGAVFALRALRDAAADAHHPGGRAFDLKTAVLFAATVTAVLLVSAVLGDWLGNRGVLLSAAVAGFADTHAAAIAVAGLAAGGRIEPADAVVPILAAFTTNSVTKMVLAAASGGRRFALEVWPGVIATAALAWAGWALT</sequence>
<feature type="transmembrane region" description="Helical" evidence="1">
    <location>
        <begin position="64"/>
        <end position="83"/>
    </location>
</feature>
<keyword evidence="5" id="KW-1185">Reference proteome</keyword>
<feature type="transmembrane region" description="Helical" evidence="1">
    <location>
        <begin position="176"/>
        <end position="195"/>
    </location>
</feature>
<feature type="transmembrane region" description="Helical" evidence="1">
    <location>
        <begin position="40"/>
        <end position="58"/>
    </location>
</feature>
<dbReference type="PANTHER" id="PTHR39084:SF1">
    <property type="entry name" value="DUF4010 DOMAIN-CONTAINING PROTEIN"/>
    <property type="match status" value="1"/>
</dbReference>
<feature type="transmembrane region" description="Helical" evidence="1">
    <location>
        <begin position="90"/>
        <end position="107"/>
    </location>
</feature>
<keyword evidence="1" id="KW-1133">Transmembrane helix</keyword>
<evidence type="ECO:0000313" key="5">
    <source>
        <dbReference type="Proteomes" id="UP000326331"/>
    </source>
</evidence>
<dbReference type="InterPro" id="IPR025105">
    <property type="entry name" value="DUF4010"/>
</dbReference>
<evidence type="ECO:0000259" key="3">
    <source>
        <dbReference type="Pfam" id="PF13194"/>
    </source>
</evidence>
<feature type="transmembrane region" description="Helical" evidence="1">
    <location>
        <begin position="396"/>
        <end position="417"/>
    </location>
</feature>
<feature type="transmembrane region" description="Helical" evidence="1">
    <location>
        <begin position="369"/>
        <end position="389"/>
    </location>
</feature>
<proteinExistence type="predicted"/>
<feature type="transmembrane region" description="Helical" evidence="1">
    <location>
        <begin position="143"/>
        <end position="161"/>
    </location>
</feature>
<keyword evidence="1" id="KW-0472">Membrane</keyword>
<dbReference type="Pfam" id="PF13194">
    <property type="entry name" value="DUF4010"/>
    <property type="match status" value="1"/>
</dbReference>
<dbReference type="Pfam" id="PF02308">
    <property type="entry name" value="MgtC"/>
    <property type="match status" value="1"/>
</dbReference>
<feature type="domain" description="MgtC/SapB/SrpB/YhiD N-terminal" evidence="2">
    <location>
        <begin position="15"/>
        <end position="133"/>
    </location>
</feature>
<feature type="transmembrane region" description="Helical" evidence="1">
    <location>
        <begin position="202"/>
        <end position="225"/>
    </location>
</feature>
<feature type="transmembrane region" description="Helical" evidence="1">
    <location>
        <begin position="113"/>
        <end position="131"/>
    </location>
</feature>
<protein>
    <submittedName>
        <fullName evidence="4">MgtC/SapB family protein</fullName>
    </submittedName>
</protein>
<evidence type="ECO:0000259" key="2">
    <source>
        <dbReference type="Pfam" id="PF02308"/>
    </source>
</evidence>
<dbReference type="PANTHER" id="PTHR39084">
    <property type="entry name" value="MEMBRANE PROTEIN-RELATED"/>
    <property type="match status" value="1"/>
</dbReference>
<feature type="transmembrane region" description="Helical" evidence="1">
    <location>
        <begin position="310"/>
        <end position="328"/>
    </location>
</feature>
<keyword evidence="1" id="KW-0812">Transmembrane</keyword>
<evidence type="ECO:0000313" key="4">
    <source>
        <dbReference type="EMBL" id="QFG02840.1"/>
    </source>
</evidence>
<feature type="transmembrane region" description="Helical" evidence="1">
    <location>
        <begin position="270"/>
        <end position="290"/>
    </location>
</feature>
<name>A0ABX6C0N0_9CHLR</name>
<organism evidence="4 5">
    <name type="scientific">Tepidiforma bonchosmolovskayae</name>
    <dbReference type="NCBI Taxonomy" id="2601677"/>
    <lineage>
        <taxon>Bacteria</taxon>
        <taxon>Bacillati</taxon>
        <taxon>Chloroflexota</taxon>
        <taxon>Tepidiformia</taxon>
        <taxon>Tepidiformales</taxon>
        <taxon>Tepidiformaceae</taxon>
        <taxon>Tepidiforma</taxon>
    </lineage>
</organism>
<evidence type="ECO:0000256" key="1">
    <source>
        <dbReference type="SAM" id="Phobius"/>
    </source>
</evidence>
<gene>
    <name evidence="4" type="ORF">Tbon_05900</name>
</gene>